<sequence>MTQDTWDHSRGSTKSHTALFTDLRKSPLKNSGNGDNTQGCNVSPAPLQSQIDTAIKTVEGMEIQLDQEAEGKEVGKLLGDNQSMAPSEKIVEMEIETAAIHEIEETKSGTIRDAEHKDAAAVIVQATRKEKPNSKVGEESCSELQNLKPDECETQDNVAVSRSDSSTSPTLETSPLSKKRNCVSPIPSATPQELASGARRKILTSKAKPKEATEATSPVDSQALKKEAYSQSTKLSTSPVTPSVSPNLSRRSLLQPPSEQTSPVERRSPLLSRRKAAPETQAPMVCCNFLISFTLTH</sequence>
<reference evidence="2" key="3">
    <citation type="submission" date="2025-09" db="UniProtKB">
        <authorList>
            <consortium name="Ensembl"/>
        </authorList>
    </citation>
    <scope>IDENTIFICATION</scope>
</reference>
<reference evidence="2" key="1">
    <citation type="submission" date="2021-04" db="EMBL/GenBank/DDBJ databases">
        <authorList>
            <consortium name="Wellcome Sanger Institute Data Sharing"/>
        </authorList>
    </citation>
    <scope>NUCLEOTIDE SEQUENCE [LARGE SCALE GENOMIC DNA]</scope>
</reference>
<organism evidence="2 3">
    <name type="scientific">Echeneis naucrates</name>
    <name type="common">Live sharksucker</name>
    <dbReference type="NCBI Taxonomy" id="173247"/>
    <lineage>
        <taxon>Eukaryota</taxon>
        <taxon>Metazoa</taxon>
        <taxon>Chordata</taxon>
        <taxon>Craniata</taxon>
        <taxon>Vertebrata</taxon>
        <taxon>Euteleostomi</taxon>
        <taxon>Actinopterygii</taxon>
        <taxon>Neopterygii</taxon>
        <taxon>Teleostei</taxon>
        <taxon>Neoteleostei</taxon>
        <taxon>Acanthomorphata</taxon>
        <taxon>Carangaria</taxon>
        <taxon>Carangiformes</taxon>
        <taxon>Echeneidae</taxon>
        <taxon>Echeneis</taxon>
    </lineage>
</organism>
<feature type="compositionally biased region" description="Polar residues" evidence="1">
    <location>
        <begin position="250"/>
        <end position="263"/>
    </location>
</feature>
<feature type="compositionally biased region" description="Low complexity" evidence="1">
    <location>
        <begin position="163"/>
        <end position="176"/>
    </location>
</feature>
<dbReference type="Proteomes" id="UP000472264">
    <property type="component" value="Chromosome 3"/>
</dbReference>
<evidence type="ECO:0000256" key="1">
    <source>
        <dbReference type="SAM" id="MobiDB-lite"/>
    </source>
</evidence>
<feature type="compositionally biased region" description="Basic and acidic residues" evidence="1">
    <location>
        <begin position="1"/>
        <end position="10"/>
    </location>
</feature>
<protein>
    <submittedName>
        <fullName evidence="2">Uncharacterized protein</fullName>
    </submittedName>
</protein>
<feature type="compositionally biased region" description="Basic and acidic residues" evidence="1">
    <location>
        <begin position="128"/>
        <end position="138"/>
    </location>
</feature>
<feature type="region of interest" description="Disordered" evidence="1">
    <location>
        <begin position="1"/>
        <end position="46"/>
    </location>
</feature>
<dbReference type="InParanoid" id="A0A665U261"/>
<proteinExistence type="predicted"/>
<name>A0A665U261_ECHNA</name>
<reference evidence="2" key="2">
    <citation type="submission" date="2025-08" db="UniProtKB">
        <authorList>
            <consortium name="Ensembl"/>
        </authorList>
    </citation>
    <scope>IDENTIFICATION</scope>
</reference>
<accession>A0A665U261</accession>
<keyword evidence="3" id="KW-1185">Reference proteome</keyword>
<dbReference type="Ensembl" id="ENSENLT00000014152.1">
    <property type="protein sequence ID" value="ENSENLP00000013608.1"/>
    <property type="gene ID" value="ENSENLG00000006435.1"/>
</dbReference>
<feature type="compositionally biased region" description="Polar residues" evidence="1">
    <location>
        <begin position="28"/>
        <end position="46"/>
    </location>
</feature>
<feature type="region of interest" description="Disordered" evidence="1">
    <location>
        <begin position="128"/>
        <end position="278"/>
    </location>
</feature>
<feature type="compositionally biased region" description="Low complexity" evidence="1">
    <location>
        <begin position="232"/>
        <end position="249"/>
    </location>
</feature>
<dbReference type="AlphaFoldDB" id="A0A665U261"/>
<evidence type="ECO:0000313" key="3">
    <source>
        <dbReference type="Proteomes" id="UP000472264"/>
    </source>
</evidence>
<evidence type="ECO:0000313" key="2">
    <source>
        <dbReference type="Ensembl" id="ENSENLP00000013608.1"/>
    </source>
</evidence>